<evidence type="ECO:0000313" key="6">
    <source>
        <dbReference type="Proteomes" id="UP000615026"/>
    </source>
</evidence>
<gene>
    <name evidence="5" type="ORF">IQ260_30235</name>
</gene>
<feature type="repeat" description="TPR" evidence="3">
    <location>
        <begin position="227"/>
        <end position="260"/>
    </location>
</feature>
<dbReference type="AlphaFoldDB" id="A0A929A0H6"/>
<keyword evidence="2 3" id="KW-0802">TPR repeat</keyword>
<dbReference type="InterPro" id="IPR051685">
    <property type="entry name" value="Ycf3/AcsC/BcsC/TPR_MFPF"/>
</dbReference>
<organism evidence="5 6">
    <name type="scientific">Leptolyngbya cf. ectocarpi LEGE 11479</name>
    <dbReference type="NCBI Taxonomy" id="1828722"/>
    <lineage>
        <taxon>Bacteria</taxon>
        <taxon>Bacillati</taxon>
        <taxon>Cyanobacteriota</taxon>
        <taxon>Cyanophyceae</taxon>
        <taxon>Leptolyngbyales</taxon>
        <taxon>Leptolyngbyaceae</taxon>
        <taxon>Leptolyngbya group</taxon>
        <taxon>Leptolyngbya</taxon>
    </lineage>
</organism>
<evidence type="ECO:0000256" key="2">
    <source>
        <dbReference type="ARBA" id="ARBA00022803"/>
    </source>
</evidence>
<feature type="non-terminal residue" evidence="5">
    <location>
        <position position="606"/>
    </location>
</feature>
<evidence type="ECO:0000313" key="5">
    <source>
        <dbReference type="EMBL" id="MBE9070919.1"/>
    </source>
</evidence>
<dbReference type="Proteomes" id="UP000615026">
    <property type="component" value="Unassembled WGS sequence"/>
</dbReference>
<keyword evidence="6" id="KW-1185">Reference proteome</keyword>
<feature type="repeat" description="TPR" evidence="3">
    <location>
        <begin position="147"/>
        <end position="180"/>
    </location>
</feature>
<dbReference type="SUPFAM" id="SSF48452">
    <property type="entry name" value="TPR-like"/>
    <property type="match status" value="2"/>
</dbReference>
<evidence type="ECO:0000256" key="3">
    <source>
        <dbReference type="PROSITE-ProRule" id="PRU00339"/>
    </source>
</evidence>
<dbReference type="PANTHER" id="PTHR44943">
    <property type="entry name" value="CELLULOSE SYNTHASE OPERON PROTEIN C"/>
    <property type="match status" value="1"/>
</dbReference>
<sequence length="606" mass="66177">MNRRLNHHWFHWLLSLGASVTLGAPAWAQATEFELEDFDFWAEQCVLLSYDTDYEKTLEACETAIGLKPKRDNLELWSARSRALFELGQYVEAIGSYNRVLSVAPRESVALAYQCASYVQLSRLDDAIATCEQALAINGSWGTDSPALAWYYHGLALQTTGRLETALGSYGRALRLEPENIMARAGQCAIAAELGYTGGPGNSYQGCTLGESVVAYEQALAQQPDAETLWFQQGLALEQLGRYAQALTSYEQAIGLVEDYSLALAHQCGVLNQLEDFETALAVCDAALAGNGNWDRLGSVYAWSQRSAAQVGTGDYEGALASADRAVAILPDYPGGWNNRAVSLWYLEQLNEATVAIATAYSKEKDILETLAAETFDRSYPESPILFHRRRVFTAFNQGSILLDLGAYDEAVGAYRRAESTLVNWQLPGGTLVSDKFLAKLWSNFAIALHATGNSSLFWQAGDYAQKATQLAPDSYEIWYNSGIIQTAVGHYGYALAALDQATEIDPENPDLAPAWLALGTRALDAAQIPIAWQALQRAATLTPDNIDIAIKQGDTLEQAGCPQIALQFFEVLLNVAPDNSLVAERYQKLLDTLSTDALPFTSSST</sequence>
<dbReference type="SMART" id="SM00028">
    <property type="entry name" value="TPR"/>
    <property type="match status" value="11"/>
</dbReference>
<feature type="repeat" description="TPR" evidence="3">
    <location>
        <begin position="513"/>
        <end position="546"/>
    </location>
</feature>
<dbReference type="RefSeq" id="WP_193996743.1">
    <property type="nucleotide sequence ID" value="NZ_JADEXP010000589.1"/>
</dbReference>
<dbReference type="InterPro" id="IPR011990">
    <property type="entry name" value="TPR-like_helical_dom_sf"/>
</dbReference>
<feature type="signal peptide" evidence="4">
    <location>
        <begin position="1"/>
        <end position="30"/>
    </location>
</feature>
<dbReference type="EMBL" id="JADEXP010000589">
    <property type="protein sequence ID" value="MBE9070919.1"/>
    <property type="molecule type" value="Genomic_DNA"/>
</dbReference>
<reference evidence="5" key="1">
    <citation type="submission" date="2020-10" db="EMBL/GenBank/DDBJ databases">
        <authorList>
            <person name="Castelo-Branco R."/>
            <person name="Eusebio N."/>
            <person name="Adriana R."/>
            <person name="Vieira A."/>
            <person name="Brugerolle De Fraissinette N."/>
            <person name="Rezende De Castro R."/>
            <person name="Schneider M.P."/>
            <person name="Vasconcelos V."/>
            <person name="Leao P.N."/>
        </authorList>
    </citation>
    <scope>NUCLEOTIDE SEQUENCE</scope>
    <source>
        <strain evidence="5">LEGE 11479</strain>
    </source>
</reference>
<comment type="caution">
    <text evidence="5">The sequence shown here is derived from an EMBL/GenBank/DDBJ whole genome shotgun (WGS) entry which is preliminary data.</text>
</comment>
<dbReference type="Pfam" id="PF13432">
    <property type="entry name" value="TPR_16"/>
    <property type="match status" value="2"/>
</dbReference>
<evidence type="ECO:0000256" key="4">
    <source>
        <dbReference type="SAM" id="SignalP"/>
    </source>
</evidence>
<dbReference type="Gene3D" id="1.25.40.10">
    <property type="entry name" value="Tetratricopeptide repeat domain"/>
    <property type="match status" value="4"/>
</dbReference>
<evidence type="ECO:0000256" key="1">
    <source>
        <dbReference type="ARBA" id="ARBA00022737"/>
    </source>
</evidence>
<dbReference type="PROSITE" id="PS50005">
    <property type="entry name" value="TPR"/>
    <property type="match status" value="5"/>
</dbReference>
<name>A0A929A0H6_LEPEC</name>
<keyword evidence="4" id="KW-0732">Signal</keyword>
<proteinExistence type="predicted"/>
<dbReference type="PANTHER" id="PTHR44943:SF8">
    <property type="entry name" value="TPR REPEAT-CONTAINING PROTEIN MJ0263"/>
    <property type="match status" value="1"/>
</dbReference>
<feature type="chain" id="PRO_5037344328" evidence="4">
    <location>
        <begin position="31"/>
        <end position="606"/>
    </location>
</feature>
<dbReference type="InterPro" id="IPR019734">
    <property type="entry name" value="TPR_rpt"/>
</dbReference>
<accession>A0A929A0H6</accession>
<keyword evidence="1" id="KW-0677">Repeat</keyword>
<dbReference type="SUPFAM" id="SSF48439">
    <property type="entry name" value="Protein prenylyltransferase"/>
    <property type="match status" value="1"/>
</dbReference>
<feature type="repeat" description="TPR" evidence="3">
    <location>
        <begin position="476"/>
        <end position="509"/>
    </location>
</feature>
<protein>
    <submittedName>
        <fullName evidence="5">Tetratricopeptide repeat protein</fullName>
    </submittedName>
</protein>
<feature type="repeat" description="TPR" evidence="3">
    <location>
        <begin position="74"/>
        <end position="107"/>
    </location>
</feature>